<dbReference type="EMBL" id="JABEBT010000064">
    <property type="protein sequence ID" value="KAF7634109.1"/>
    <property type="molecule type" value="Genomic_DNA"/>
</dbReference>
<gene>
    <name evidence="2" type="ORF">Mgra_00006529</name>
</gene>
<dbReference type="Proteomes" id="UP000605970">
    <property type="component" value="Unassembled WGS sequence"/>
</dbReference>
<keyword evidence="3" id="KW-1185">Reference proteome</keyword>
<proteinExistence type="predicted"/>
<accession>A0A8S9ZL82</accession>
<evidence type="ECO:0000313" key="3">
    <source>
        <dbReference type="Proteomes" id="UP000605970"/>
    </source>
</evidence>
<evidence type="ECO:0000313" key="2">
    <source>
        <dbReference type="EMBL" id="KAF7634109.1"/>
    </source>
</evidence>
<comment type="caution">
    <text evidence="2">The sequence shown here is derived from an EMBL/GenBank/DDBJ whole genome shotgun (WGS) entry which is preliminary data.</text>
</comment>
<sequence>MVENVCNNSIVLQTIPPLNETISEENKHVENENNNNNINDVIADVGLISPRFEPISPDNKSTSIINNNINISNVSSNKRTSSGKRSYERKERVNSFTKGNRGRPRKSTETSNILGGGLHHSNPKVPRLSEDARDGMELMHQMTCAIQMGKPMDAASILADLANQKAQEQKKSRRI</sequence>
<dbReference type="AlphaFoldDB" id="A0A8S9ZL82"/>
<evidence type="ECO:0000256" key="1">
    <source>
        <dbReference type="SAM" id="MobiDB-lite"/>
    </source>
</evidence>
<protein>
    <submittedName>
        <fullName evidence="2">Histone-lysine N-methyltransferase, H3 lysine-79 specific</fullName>
    </submittedName>
</protein>
<dbReference type="OrthoDB" id="443402at2759"/>
<name>A0A8S9ZL82_9BILA</name>
<feature type="region of interest" description="Disordered" evidence="1">
    <location>
        <begin position="74"/>
        <end position="126"/>
    </location>
</feature>
<reference evidence="2" key="1">
    <citation type="journal article" date="2020" name="Ecol. Evol.">
        <title>Genome structure and content of the rice root-knot nematode (Meloidogyne graminicola).</title>
        <authorList>
            <person name="Phan N.T."/>
            <person name="Danchin E.G.J."/>
            <person name="Klopp C."/>
            <person name="Perfus-Barbeoch L."/>
            <person name="Kozlowski D.K."/>
            <person name="Koutsovoulos G.D."/>
            <person name="Lopez-Roques C."/>
            <person name="Bouchez O."/>
            <person name="Zahm M."/>
            <person name="Besnard G."/>
            <person name="Bellafiore S."/>
        </authorList>
    </citation>
    <scope>NUCLEOTIDE SEQUENCE</scope>
    <source>
        <strain evidence="2">VN-18</strain>
    </source>
</reference>
<organism evidence="2 3">
    <name type="scientific">Meloidogyne graminicola</name>
    <dbReference type="NCBI Taxonomy" id="189291"/>
    <lineage>
        <taxon>Eukaryota</taxon>
        <taxon>Metazoa</taxon>
        <taxon>Ecdysozoa</taxon>
        <taxon>Nematoda</taxon>
        <taxon>Chromadorea</taxon>
        <taxon>Rhabditida</taxon>
        <taxon>Tylenchina</taxon>
        <taxon>Tylenchomorpha</taxon>
        <taxon>Tylenchoidea</taxon>
        <taxon>Meloidogynidae</taxon>
        <taxon>Meloidogyninae</taxon>
        <taxon>Meloidogyne</taxon>
    </lineage>
</organism>